<evidence type="ECO:0000313" key="7">
    <source>
        <dbReference type="Proteomes" id="UP000240892"/>
    </source>
</evidence>
<dbReference type="GO" id="GO:0008483">
    <property type="term" value="F:transaminase activity"/>
    <property type="evidence" value="ECO:0007669"/>
    <property type="project" value="UniProtKB-KW"/>
</dbReference>
<keyword evidence="4 5" id="KW-0663">Pyridoxal phosphate</keyword>
<evidence type="ECO:0000313" key="6">
    <source>
        <dbReference type="EMBL" id="PSR48721.1"/>
    </source>
</evidence>
<dbReference type="InterPro" id="IPR005814">
    <property type="entry name" value="Aminotrans_3"/>
</dbReference>
<comment type="cofactor">
    <cofactor evidence="1">
        <name>pyridoxal 5'-phosphate</name>
        <dbReference type="ChEBI" id="CHEBI:597326"/>
    </cofactor>
</comment>
<dbReference type="RefSeq" id="WP_106924309.1">
    <property type="nucleotide sequence ID" value="NZ_CABMMU010000001.1"/>
</dbReference>
<gene>
    <name evidence="6" type="ORF">C8256_01655</name>
</gene>
<keyword evidence="2" id="KW-0032">Aminotransferase</keyword>
<evidence type="ECO:0000256" key="3">
    <source>
        <dbReference type="ARBA" id="ARBA00022679"/>
    </source>
</evidence>
<dbReference type="SUPFAM" id="SSF53383">
    <property type="entry name" value="PLP-dependent transferases"/>
    <property type="match status" value="1"/>
</dbReference>
<comment type="similarity">
    <text evidence="5">Belongs to the class-III pyridoxal-phosphate-dependent aminotransferase family.</text>
</comment>
<dbReference type="GO" id="GO:0030170">
    <property type="term" value="F:pyridoxal phosphate binding"/>
    <property type="evidence" value="ECO:0007669"/>
    <property type="project" value="InterPro"/>
</dbReference>
<organism evidence="6 7">
    <name type="scientific">Kluyvera genomosp. 2</name>
    <dbReference type="NCBI Taxonomy" id="2774054"/>
    <lineage>
        <taxon>Bacteria</taxon>
        <taxon>Pseudomonadati</taxon>
        <taxon>Pseudomonadota</taxon>
        <taxon>Gammaproteobacteria</taxon>
        <taxon>Enterobacterales</taxon>
        <taxon>Enterobacteriaceae</taxon>
        <taxon>Kluyvera</taxon>
    </lineage>
</organism>
<dbReference type="InterPro" id="IPR015424">
    <property type="entry name" value="PyrdxlP-dep_Trfase"/>
</dbReference>
<dbReference type="PANTHER" id="PTHR11986">
    <property type="entry name" value="AMINOTRANSFERASE CLASS III"/>
    <property type="match status" value="1"/>
</dbReference>
<evidence type="ECO:0000256" key="5">
    <source>
        <dbReference type="RuleBase" id="RU003560"/>
    </source>
</evidence>
<dbReference type="PROSITE" id="PS00600">
    <property type="entry name" value="AA_TRANSFER_CLASS_3"/>
    <property type="match status" value="1"/>
</dbReference>
<dbReference type="Gene3D" id="3.40.640.10">
    <property type="entry name" value="Type I PLP-dependent aspartate aminotransferase-like (Major domain)"/>
    <property type="match status" value="1"/>
</dbReference>
<dbReference type="AlphaFoldDB" id="A0A2T2Y864"/>
<dbReference type="Pfam" id="PF00202">
    <property type="entry name" value="Aminotran_3"/>
    <property type="match status" value="1"/>
</dbReference>
<sequence>MILKNRTILAGADNDRVIDNFGQWYYDLTSGWNVMNAGWNNPIIFNDWITRIQPLSYNPPWCTESNQLELTLQLNSLLPGYFPIYSCSGSEAIDNALKFARLVTGKSGVACIDGAYHGGTLGAALATGYSVSHLESLDIENKRYILPVPDSEEAIEVIRNILSCEESICAVVFETILTNFGCRVISDKFIDILYQLSQEQGFLIICDEIGTGINRTGYFCSFEKYRIKPHVVTFGKALTNGLYPLSVALISTELRSYYDEFLFTSTYGGTASACAAALSTISFHRDAQLQIRANELGKAITQHFDECCKKYGVMLNLHGSGLSMAIDISKLISNKTKQLSSLVHILRQRSIFAVMSSNGEQLMITPVLTTDPNKLMEALSIVIQTIIEIYGVHL</sequence>
<dbReference type="InterPro" id="IPR015421">
    <property type="entry name" value="PyrdxlP-dep_Trfase_major"/>
</dbReference>
<evidence type="ECO:0000256" key="4">
    <source>
        <dbReference type="ARBA" id="ARBA00022898"/>
    </source>
</evidence>
<evidence type="ECO:0000256" key="1">
    <source>
        <dbReference type="ARBA" id="ARBA00001933"/>
    </source>
</evidence>
<proteinExistence type="inferred from homology"/>
<evidence type="ECO:0008006" key="8">
    <source>
        <dbReference type="Google" id="ProtNLM"/>
    </source>
</evidence>
<reference evidence="6 7" key="1">
    <citation type="submission" date="2018-03" db="EMBL/GenBank/DDBJ databases">
        <title>First report of an OXA-48+CTX-M-M-producing Kluyvera ascorbata clone recovered from patients admitted in a University Hospital in Madrid, Spain.</title>
        <authorList>
            <person name="Hernandez-Garcia M."/>
            <person name="Leon-Sampedro R."/>
            <person name="Perez-Viso B."/>
            <person name="Morosini M.I."/>
            <person name="Lopez-Fresnena N."/>
            <person name="Coque T.M."/>
            <person name="Bonten M."/>
            <person name="Malhotra-Kumar S."/>
            <person name="Ruiz-Garbajosa P."/>
            <person name="Canton R."/>
        </authorList>
    </citation>
    <scope>NUCLEOTIDE SEQUENCE [LARGE SCALE GENOMIC DNA]</scope>
    <source>
        <strain evidence="6 7">KA2</strain>
    </source>
</reference>
<accession>A0A2T2Y864</accession>
<keyword evidence="3" id="KW-0808">Transferase</keyword>
<dbReference type="InterPro" id="IPR050103">
    <property type="entry name" value="Class-III_PLP-dep_AT"/>
</dbReference>
<dbReference type="GO" id="GO:0042802">
    <property type="term" value="F:identical protein binding"/>
    <property type="evidence" value="ECO:0007669"/>
    <property type="project" value="TreeGrafter"/>
</dbReference>
<dbReference type="EMBL" id="PYHO01000001">
    <property type="protein sequence ID" value="PSR48721.1"/>
    <property type="molecule type" value="Genomic_DNA"/>
</dbReference>
<dbReference type="Gene3D" id="3.90.1150.10">
    <property type="entry name" value="Aspartate Aminotransferase, domain 1"/>
    <property type="match status" value="1"/>
</dbReference>
<comment type="caution">
    <text evidence="6">The sequence shown here is derived from an EMBL/GenBank/DDBJ whole genome shotgun (WGS) entry which is preliminary data.</text>
</comment>
<name>A0A2T2Y864_9ENTR</name>
<dbReference type="Proteomes" id="UP000240892">
    <property type="component" value="Unassembled WGS sequence"/>
</dbReference>
<keyword evidence="7" id="KW-1185">Reference proteome</keyword>
<dbReference type="PANTHER" id="PTHR11986:SF79">
    <property type="entry name" value="ACETYLORNITHINE AMINOTRANSFERASE, MITOCHONDRIAL"/>
    <property type="match status" value="1"/>
</dbReference>
<dbReference type="InterPro" id="IPR015422">
    <property type="entry name" value="PyrdxlP-dep_Trfase_small"/>
</dbReference>
<protein>
    <recommendedName>
        <fullName evidence="8">Aspartate aminotransferase family protein</fullName>
    </recommendedName>
</protein>
<dbReference type="InterPro" id="IPR049704">
    <property type="entry name" value="Aminotrans_3_PPA_site"/>
</dbReference>
<evidence type="ECO:0000256" key="2">
    <source>
        <dbReference type="ARBA" id="ARBA00022576"/>
    </source>
</evidence>